<organism evidence="2 3">
    <name type="scientific">Corynebacterium suicordis DSM 45110</name>
    <dbReference type="NCBI Taxonomy" id="1121369"/>
    <lineage>
        <taxon>Bacteria</taxon>
        <taxon>Bacillati</taxon>
        <taxon>Actinomycetota</taxon>
        <taxon>Actinomycetes</taxon>
        <taxon>Mycobacteriales</taxon>
        <taxon>Corynebacteriaceae</taxon>
        <taxon>Corynebacterium</taxon>
    </lineage>
</organism>
<comment type="caution">
    <text evidence="2">The sequence shown here is derived from an EMBL/GenBank/DDBJ whole genome shotgun (WGS) entry which is preliminary data.</text>
</comment>
<keyword evidence="1" id="KW-0812">Transmembrane</keyword>
<dbReference type="RefSeq" id="WP_194557154.1">
    <property type="nucleotide sequence ID" value="NZ_JADKMY010000003.1"/>
</dbReference>
<feature type="transmembrane region" description="Helical" evidence="1">
    <location>
        <begin position="12"/>
        <end position="31"/>
    </location>
</feature>
<gene>
    <name evidence="2" type="ORF">IRY30_09325</name>
</gene>
<keyword evidence="1" id="KW-1133">Transmembrane helix</keyword>
<feature type="transmembrane region" description="Helical" evidence="1">
    <location>
        <begin position="52"/>
        <end position="72"/>
    </location>
</feature>
<proteinExistence type="predicted"/>
<dbReference type="EMBL" id="JADKMY010000003">
    <property type="protein sequence ID" value="MBF4554268.1"/>
    <property type="molecule type" value="Genomic_DNA"/>
</dbReference>
<evidence type="ECO:0000313" key="2">
    <source>
        <dbReference type="EMBL" id="MBF4554268.1"/>
    </source>
</evidence>
<feature type="transmembrane region" description="Helical" evidence="1">
    <location>
        <begin position="84"/>
        <end position="104"/>
    </location>
</feature>
<evidence type="ECO:0000313" key="3">
    <source>
        <dbReference type="Proteomes" id="UP000635902"/>
    </source>
</evidence>
<reference evidence="2 3" key="1">
    <citation type="submission" date="2020-10" db="EMBL/GenBank/DDBJ databases">
        <title>Novel species in genus Corynebacterium.</title>
        <authorList>
            <person name="Zhang G."/>
        </authorList>
    </citation>
    <scope>NUCLEOTIDE SEQUENCE [LARGE SCALE GENOMIC DNA]</scope>
    <source>
        <strain evidence="2 3">DSM 45110</strain>
    </source>
</reference>
<keyword evidence="1" id="KW-0472">Membrane</keyword>
<protein>
    <submittedName>
        <fullName evidence="2">Uncharacterized protein</fullName>
    </submittedName>
</protein>
<dbReference type="Proteomes" id="UP000635902">
    <property type="component" value="Unassembled WGS sequence"/>
</dbReference>
<keyword evidence="3" id="KW-1185">Reference proteome</keyword>
<sequence length="130" mass="14313">MTTNNTAPISAQLLRPALAIFFLAMLFVQAWPMMMTLRGHFGKRRHPANKMYSSFAGLGIIGTLGVALVVFLNNKNGDLDFVLILAGPLMFLGIVASAVLAFFATPWRDWTYHEPHPDEESVGATSRAFD</sequence>
<evidence type="ECO:0000256" key="1">
    <source>
        <dbReference type="SAM" id="Phobius"/>
    </source>
</evidence>
<accession>A0ABR9ZLE9</accession>
<name>A0ABR9ZLE9_9CORY</name>